<keyword evidence="1" id="KW-0378">Hydrolase</keyword>
<reference evidence="3" key="1">
    <citation type="submission" date="2016-10" db="EMBL/GenBank/DDBJ databases">
        <title>Genome sequence of Streptomyces mangrovisoli MUSC 149.</title>
        <authorList>
            <person name="Lee L.-H."/>
            <person name="Ser H.-L."/>
        </authorList>
    </citation>
    <scope>NUCLEOTIDE SEQUENCE [LARGE SCALE GENOMIC DNA]</scope>
    <source>
        <strain evidence="3">MUSC 149</strain>
    </source>
</reference>
<dbReference type="EMBL" id="LAVA02000067">
    <property type="protein sequence ID" value="OIJ64991.1"/>
    <property type="molecule type" value="Genomic_DNA"/>
</dbReference>
<dbReference type="PANTHER" id="PTHR48081">
    <property type="entry name" value="AB HYDROLASE SUPERFAMILY PROTEIN C4A8.06C"/>
    <property type="match status" value="1"/>
</dbReference>
<protein>
    <recommendedName>
        <fullName evidence="2">BD-FAE-like domain-containing protein</fullName>
    </recommendedName>
</protein>
<evidence type="ECO:0000259" key="2">
    <source>
        <dbReference type="Pfam" id="PF20434"/>
    </source>
</evidence>
<accession>A0A1J4NRI3</accession>
<dbReference type="AlphaFoldDB" id="A0A1J4NRI3"/>
<evidence type="ECO:0000313" key="4">
    <source>
        <dbReference type="Proteomes" id="UP000034196"/>
    </source>
</evidence>
<dbReference type="SUPFAM" id="SSF53474">
    <property type="entry name" value="alpha/beta-Hydrolases"/>
    <property type="match status" value="1"/>
</dbReference>
<organism evidence="3 4">
    <name type="scientific">Streptomyces mangrovisoli</name>
    <dbReference type="NCBI Taxonomy" id="1428628"/>
    <lineage>
        <taxon>Bacteria</taxon>
        <taxon>Bacillati</taxon>
        <taxon>Actinomycetota</taxon>
        <taxon>Actinomycetes</taxon>
        <taxon>Kitasatosporales</taxon>
        <taxon>Streptomycetaceae</taxon>
        <taxon>Streptomyces</taxon>
    </lineage>
</organism>
<dbReference type="Gene3D" id="3.40.50.1820">
    <property type="entry name" value="alpha/beta hydrolase"/>
    <property type="match status" value="1"/>
</dbReference>
<name>A0A1J4NRI3_9ACTN</name>
<keyword evidence="4" id="KW-1185">Reference proteome</keyword>
<dbReference type="Pfam" id="PF20434">
    <property type="entry name" value="BD-FAE"/>
    <property type="match status" value="1"/>
</dbReference>
<dbReference type="PANTHER" id="PTHR48081:SF13">
    <property type="entry name" value="ALPHA_BETA HYDROLASE"/>
    <property type="match status" value="1"/>
</dbReference>
<evidence type="ECO:0000313" key="3">
    <source>
        <dbReference type="EMBL" id="OIJ64991.1"/>
    </source>
</evidence>
<dbReference type="OrthoDB" id="9803828at2"/>
<dbReference type="InterPro" id="IPR049492">
    <property type="entry name" value="BD-FAE-like_dom"/>
</dbReference>
<feature type="domain" description="BD-FAE-like" evidence="2">
    <location>
        <begin position="32"/>
        <end position="238"/>
    </location>
</feature>
<dbReference type="InterPro" id="IPR050300">
    <property type="entry name" value="GDXG_lipolytic_enzyme"/>
</dbReference>
<proteinExistence type="predicted"/>
<sequence>MDTEGVSPTPLRVRRHKGLVFGQPLGFRALRLDLYLPPREHPDPPLILFVHGGGWMRGHRGVLVPAYDDWRPGPFERAAAQGYAVASVSYRLSGEARFPAQLEDLAAARTWLTQHSGTYGFDADRTVLWGSSAGAHLACLLALSTPADGIVGVVDWFGPTDLLALADQAGPDPVGDPAADDSREARLLGAPPRNVPDLARRASPVTHVRGDAPPFLIVHGTADHHVPYRQSSDLAAALDRAGVAVRFRPVEGADHMWMNVEDPEPLFQEALDFARAVTAGAR</sequence>
<comment type="caution">
    <text evidence="3">The sequence shown here is derived from an EMBL/GenBank/DDBJ whole genome shotgun (WGS) entry which is preliminary data.</text>
</comment>
<dbReference type="Proteomes" id="UP000034196">
    <property type="component" value="Unassembled WGS sequence"/>
</dbReference>
<dbReference type="GO" id="GO:0016787">
    <property type="term" value="F:hydrolase activity"/>
    <property type="evidence" value="ECO:0007669"/>
    <property type="project" value="UniProtKB-KW"/>
</dbReference>
<dbReference type="STRING" id="1428628.WN71_025965"/>
<gene>
    <name evidence="3" type="ORF">WN71_025965</name>
</gene>
<evidence type="ECO:0000256" key="1">
    <source>
        <dbReference type="ARBA" id="ARBA00022801"/>
    </source>
</evidence>
<dbReference type="InterPro" id="IPR029058">
    <property type="entry name" value="AB_hydrolase_fold"/>
</dbReference>